<accession>A0ABR3SYU7</accession>
<feature type="region of interest" description="Disordered" evidence="1">
    <location>
        <begin position="270"/>
        <end position="291"/>
    </location>
</feature>
<proteinExistence type="predicted"/>
<dbReference type="Pfam" id="PF26163">
    <property type="entry name" value="mS26"/>
    <property type="match status" value="1"/>
</dbReference>
<gene>
    <name evidence="2" type="ORF">SLS56_003592</name>
</gene>
<evidence type="ECO:0000313" key="3">
    <source>
        <dbReference type="Proteomes" id="UP001521116"/>
    </source>
</evidence>
<dbReference type="Proteomes" id="UP001521116">
    <property type="component" value="Unassembled WGS sequence"/>
</dbReference>
<reference evidence="2 3" key="1">
    <citation type="submission" date="2024-02" db="EMBL/GenBank/DDBJ databases">
        <title>De novo assembly and annotation of 12 fungi associated with fruit tree decline syndrome in Ontario, Canada.</title>
        <authorList>
            <person name="Sulman M."/>
            <person name="Ellouze W."/>
            <person name="Ilyukhin E."/>
        </authorList>
    </citation>
    <scope>NUCLEOTIDE SEQUENCE [LARGE SCALE GENOMIC DNA]</scope>
    <source>
        <strain evidence="2 3">M1-105</strain>
    </source>
</reference>
<organism evidence="2 3">
    <name type="scientific">Neofusicoccum ribis</name>
    <dbReference type="NCBI Taxonomy" id="45134"/>
    <lineage>
        <taxon>Eukaryota</taxon>
        <taxon>Fungi</taxon>
        <taxon>Dikarya</taxon>
        <taxon>Ascomycota</taxon>
        <taxon>Pezizomycotina</taxon>
        <taxon>Dothideomycetes</taxon>
        <taxon>Dothideomycetes incertae sedis</taxon>
        <taxon>Botryosphaeriales</taxon>
        <taxon>Botryosphaeriaceae</taxon>
        <taxon>Neofusicoccum</taxon>
    </lineage>
</organism>
<name>A0ABR3SYU7_9PEZI</name>
<sequence>MPPSNARALLSSSIRCHTCANASVARRTFASSSALRQVGPESPKYIDVPKPPQQTAPYTPVKKGSLPVPRNIFVTRSQFDKTSEDFIKNATPEPSQDVAPSGPHAERLAWKQRLSALRRRNLREGVTSLDKRKKRTDEYLAKRGAERQAEQKRLINKPPRDDEVFTSPSVSRAVREFLSGAYDTAPKKNVGRKRAAFARQEVAKAEARKSALHTLYMHAREYIVTEEQLSKTIEETFGTEDDLPGFSEFNSKTGRSIWAKDAPLNTAEMLAKSKRQGSKAMDRAYDYSSPTQKRIQRIAEELTGGKI</sequence>
<keyword evidence="3" id="KW-1185">Reference proteome</keyword>
<dbReference type="InterPro" id="IPR058940">
    <property type="entry name" value="mS26_fungi"/>
</dbReference>
<evidence type="ECO:0000256" key="1">
    <source>
        <dbReference type="SAM" id="MobiDB-lite"/>
    </source>
</evidence>
<comment type="caution">
    <text evidence="2">The sequence shown here is derived from an EMBL/GenBank/DDBJ whole genome shotgun (WGS) entry which is preliminary data.</text>
</comment>
<dbReference type="CDD" id="cd23703">
    <property type="entry name" value="mS26_PET12"/>
    <property type="match status" value="1"/>
</dbReference>
<feature type="region of interest" description="Disordered" evidence="1">
    <location>
        <begin position="41"/>
        <end position="64"/>
    </location>
</feature>
<protein>
    <submittedName>
        <fullName evidence="2">Uncharacterized protein</fullName>
    </submittedName>
</protein>
<evidence type="ECO:0000313" key="2">
    <source>
        <dbReference type="EMBL" id="KAL1632513.1"/>
    </source>
</evidence>
<dbReference type="EMBL" id="JAJVDC020000029">
    <property type="protein sequence ID" value="KAL1632513.1"/>
    <property type="molecule type" value="Genomic_DNA"/>
</dbReference>